<dbReference type="Pfam" id="PF14336">
    <property type="entry name" value="GLUCM-like_C"/>
    <property type="match status" value="1"/>
</dbReference>
<evidence type="ECO:0000313" key="2">
    <source>
        <dbReference type="EMBL" id="EHK78005.1"/>
    </source>
</evidence>
<dbReference type="InterPro" id="IPR025504">
    <property type="entry name" value="GLUCM_C"/>
</dbReference>
<dbReference type="AlphaFoldDB" id="H0FYF1"/>
<dbReference type="Proteomes" id="UP000004038">
    <property type="component" value="Unassembled WGS sequence"/>
</dbReference>
<dbReference type="Gene3D" id="3.90.1640.20">
    <property type="entry name" value="TON_0340"/>
    <property type="match status" value="1"/>
</dbReference>
<organism evidence="2 3">
    <name type="scientific">Sinorhizobium meliloti CCNWSX0020</name>
    <dbReference type="NCBI Taxonomy" id="1107881"/>
    <lineage>
        <taxon>Bacteria</taxon>
        <taxon>Pseudomonadati</taxon>
        <taxon>Pseudomonadota</taxon>
        <taxon>Alphaproteobacteria</taxon>
        <taxon>Hyphomicrobiales</taxon>
        <taxon>Rhizobiaceae</taxon>
        <taxon>Sinorhizobium/Ensifer group</taxon>
        <taxon>Sinorhizobium</taxon>
    </lineage>
</organism>
<protein>
    <recommendedName>
        <fullName evidence="1">D-glutamate cyclase-like C-terminal domain-containing protein</fullName>
    </recommendedName>
</protein>
<dbReference type="RefSeq" id="WP_003528505.1">
    <property type="nucleotide sequence ID" value="NZ_AGVV01000016.1"/>
</dbReference>
<reference evidence="2 3" key="1">
    <citation type="journal article" date="2012" name="J. Bacteriol.">
        <title>Draft Genome Sequence of Sinorhizobium meliloti CCNWSX0020, a Nitrogen-Fixing Symbiont with Copper Tolerance Capability Isolated from Lead-Zinc Mine Tailings.</title>
        <authorList>
            <person name="Li Z."/>
            <person name="Ma Z."/>
            <person name="Hao X."/>
            <person name="Wei G."/>
        </authorList>
    </citation>
    <scope>NUCLEOTIDE SEQUENCE [LARGE SCALE GENOMIC DNA]</scope>
    <source>
        <strain evidence="2 3">CCNWSX0020</strain>
    </source>
</reference>
<dbReference type="PATRIC" id="fig|1107881.3.peg.2256"/>
<evidence type="ECO:0000313" key="3">
    <source>
        <dbReference type="Proteomes" id="UP000004038"/>
    </source>
</evidence>
<accession>H0FYF1</accession>
<gene>
    <name evidence="2" type="ORF">SM0020_11165</name>
</gene>
<feature type="domain" description="D-glutamate cyclase-like C-terminal" evidence="1">
    <location>
        <begin position="46"/>
        <end position="322"/>
    </location>
</feature>
<dbReference type="EMBL" id="AGVV01000016">
    <property type="protein sequence ID" value="EHK78005.1"/>
    <property type="molecule type" value="Genomic_DNA"/>
</dbReference>
<name>H0FYF1_RHIML</name>
<sequence length="352" mass="38383">MPDIIGEYVDRLVTVEMRNRGMNHGIVRQIYDEARKEGGGRPITTRAAEALVERVKPGDVVFIVTGAGYYPEVPNGESDGPPGAASLARAIYWGLKAIPVFVVEECHAPPVVASSQAAHVMVREYHLAKTRRMGGALVTAPLDRNATAGWARQIIDEYQPAAVIAVERLGPNDQGIVHGSTGVKKDCVDLGHVFLAAQEAGILTVGVGDNGNEIGFGRIYDFMRDFHPYGRECQYEGGTGVITTIATDVFLPASISNWGAYGIAAMISFLIKDREVLQTPDMERRILEACLNNGGWEMRYCTNRFIVDGTVGESSMSIIQLLHDMLRLNLAAPDRGLSHGKMKETNKQRETA</sequence>
<evidence type="ECO:0000259" key="1">
    <source>
        <dbReference type="Pfam" id="PF14336"/>
    </source>
</evidence>
<proteinExistence type="predicted"/>